<gene>
    <name evidence="1" type="ORF">Q9291_01260</name>
</gene>
<dbReference type="EMBL" id="JAVCAP010000001">
    <property type="protein sequence ID" value="MDP8566465.1"/>
    <property type="molecule type" value="Genomic_DNA"/>
</dbReference>
<name>A0ABT9JPG6_9PROT</name>
<evidence type="ECO:0000313" key="2">
    <source>
        <dbReference type="Proteomes" id="UP001225906"/>
    </source>
</evidence>
<dbReference type="RefSeq" id="WP_306388165.1">
    <property type="nucleotide sequence ID" value="NZ_JAVCAP010000001.1"/>
</dbReference>
<keyword evidence="2" id="KW-1185">Reference proteome</keyword>
<organism evidence="1 2">
    <name type="scientific">Methylophilus aquaticus</name>
    <dbReference type="NCBI Taxonomy" id="1971610"/>
    <lineage>
        <taxon>Bacteria</taxon>
        <taxon>Pseudomonadati</taxon>
        <taxon>Pseudomonadota</taxon>
        <taxon>Betaproteobacteria</taxon>
        <taxon>Nitrosomonadales</taxon>
        <taxon>Methylophilaceae</taxon>
        <taxon>Methylophilus</taxon>
    </lineage>
</organism>
<reference evidence="2" key="1">
    <citation type="journal article" date="2019" name="Int. J. Syst. Evol. Microbiol.">
        <title>The Global Catalogue of Microorganisms (GCM) 10K type strain sequencing project: providing services to taxonomists for standard genome sequencing and annotation.</title>
        <authorList>
            <consortium name="The Broad Institute Genomics Platform"/>
            <consortium name="The Broad Institute Genome Sequencing Center for Infectious Disease"/>
            <person name="Wu L."/>
            <person name="Ma J."/>
        </authorList>
    </citation>
    <scope>NUCLEOTIDE SEQUENCE [LARGE SCALE GENOMIC DNA]</scope>
    <source>
        <strain evidence="2">VKM B-3159</strain>
    </source>
</reference>
<dbReference type="Proteomes" id="UP001225906">
    <property type="component" value="Unassembled WGS sequence"/>
</dbReference>
<accession>A0ABT9JPG6</accession>
<evidence type="ECO:0000313" key="1">
    <source>
        <dbReference type="EMBL" id="MDP8566465.1"/>
    </source>
</evidence>
<proteinExistence type="predicted"/>
<comment type="caution">
    <text evidence="1">The sequence shown here is derived from an EMBL/GenBank/DDBJ whole genome shotgun (WGS) entry which is preliminary data.</text>
</comment>
<sequence>MDNKYGLGSRRLATEHHQVHKQPHKHASHHAMQCRACKSTHLRLCPTVEDHQCNDCGEWQQDMPTGYAIGRHSQY</sequence>
<protein>
    <submittedName>
        <fullName evidence="1">Uncharacterized protein</fullName>
    </submittedName>
</protein>